<organism evidence="1 2">
    <name type="scientific">Cognatilysobacter bugurensis</name>
    <dbReference type="NCBI Taxonomy" id="543356"/>
    <lineage>
        <taxon>Bacteria</taxon>
        <taxon>Pseudomonadati</taxon>
        <taxon>Pseudomonadota</taxon>
        <taxon>Gammaproteobacteria</taxon>
        <taxon>Lysobacterales</taxon>
        <taxon>Lysobacteraceae</taxon>
        <taxon>Cognatilysobacter</taxon>
    </lineage>
</organism>
<dbReference type="InterPro" id="IPR029069">
    <property type="entry name" value="HotDog_dom_sf"/>
</dbReference>
<dbReference type="Proteomes" id="UP000646426">
    <property type="component" value="Unassembled WGS sequence"/>
</dbReference>
<dbReference type="SUPFAM" id="SSF54637">
    <property type="entry name" value="Thioesterase/thiol ester dehydrase-isomerase"/>
    <property type="match status" value="1"/>
</dbReference>
<dbReference type="Gene3D" id="3.10.129.10">
    <property type="entry name" value="Hotdog Thioesterase"/>
    <property type="match status" value="1"/>
</dbReference>
<dbReference type="AlphaFoldDB" id="A0A918T176"/>
<sequence length="151" mass="15739">MTTTTNDVVLDRAGIEALVPHAGAMCLWDAVRAWDAQSIRLHAMNHRDAAHPLRRDGRLSAVHLCEYGAQAMAVHGGLRASEAGAVAKPGLLVALRGVVLHVARIDDLPGAIECEARVLVESDGGAQYAFSISHAGALIAEGRAAVLHAAG</sequence>
<name>A0A918T176_9GAMM</name>
<dbReference type="InterPro" id="IPR016776">
    <property type="entry name" value="ApeP-like_dehydratase"/>
</dbReference>
<proteinExistence type="predicted"/>
<accession>A0A918T176</accession>
<comment type="caution">
    <text evidence="1">The sequence shown here is derived from an EMBL/GenBank/DDBJ whole genome shotgun (WGS) entry which is preliminary data.</text>
</comment>
<protein>
    <submittedName>
        <fullName evidence="1">Phosphotransferase</fullName>
    </submittedName>
</protein>
<reference evidence="1" key="2">
    <citation type="submission" date="2020-09" db="EMBL/GenBank/DDBJ databases">
        <authorList>
            <person name="Sun Q."/>
            <person name="Kim S."/>
        </authorList>
    </citation>
    <scope>NUCLEOTIDE SEQUENCE</scope>
    <source>
        <strain evidence="1">KCTC 23077</strain>
    </source>
</reference>
<dbReference type="RefSeq" id="WP_189456030.1">
    <property type="nucleotide sequence ID" value="NZ_BMYD01000003.1"/>
</dbReference>
<dbReference type="Pfam" id="PF22817">
    <property type="entry name" value="ApeP-like"/>
    <property type="match status" value="1"/>
</dbReference>
<evidence type="ECO:0000313" key="1">
    <source>
        <dbReference type="EMBL" id="GHA81998.1"/>
    </source>
</evidence>
<keyword evidence="2" id="KW-1185">Reference proteome</keyword>
<dbReference type="EMBL" id="BMYD01000003">
    <property type="protein sequence ID" value="GHA81998.1"/>
    <property type="molecule type" value="Genomic_DNA"/>
</dbReference>
<evidence type="ECO:0000313" key="2">
    <source>
        <dbReference type="Proteomes" id="UP000646426"/>
    </source>
</evidence>
<reference evidence="1" key="1">
    <citation type="journal article" date="2014" name="Int. J. Syst. Evol. Microbiol.">
        <title>Complete genome sequence of Corynebacterium casei LMG S-19264T (=DSM 44701T), isolated from a smear-ripened cheese.</title>
        <authorList>
            <consortium name="US DOE Joint Genome Institute (JGI-PGF)"/>
            <person name="Walter F."/>
            <person name="Albersmeier A."/>
            <person name="Kalinowski J."/>
            <person name="Ruckert C."/>
        </authorList>
    </citation>
    <scope>NUCLEOTIDE SEQUENCE</scope>
    <source>
        <strain evidence="1">KCTC 23077</strain>
    </source>
</reference>
<gene>
    <name evidence="1" type="ORF">GCM10007067_19870</name>
</gene>